<sequence>MTKRIAYKWRIMFYMSIVYVSINSFLFLQYSIHHIRSEYLQQSDKSDVYKQNHVMSQDSNCFSHFGKNAEEDIQRVLKIKISNETERILQSLGYPPTKIVNRKYELPILKDNGETPEIPVFVTAVSSNHYSELQALVYNIDRVPRQHYPQLKLIVYNIGLEPEELVMTKIRCNCEVRKFNFKKYPRHVRIMATRAWKPIIIQEILNEFGFAMYMDASIRFKRLNLDDVFMLSREIGHMFLESEPVRKNLLPNHTHAKTFEYFDENPCLFHQRHEVQSGFVLMTRNNVYSNIIMKAWLSCCLQEQCVLPTGANWGVCNRSSLVYHKCHRPDQSPLGITVHLLYHPPDTIPYIPPDVYVIRRDEVFNYF</sequence>
<evidence type="ECO:0000313" key="3">
    <source>
        <dbReference type="Proteomes" id="UP001347796"/>
    </source>
</evidence>
<evidence type="ECO:0000313" key="2">
    <source>
        <dbReference type="EMBL" id="KAK6184873.1"/>
    </source>
</evidence>
<dbReference type="EMBL" id="JAZGQO010000006">
    <property type="protein sequence ID" value="KAK6184873.1"/>
    <property type="molecule type" value="Genomic_DNA"/>
</dbReference>
<dbReference type="Proteomes" id="UP001347796">
    <property type="component" value="Unassembled WGS sequence"/>
</dbReference>
<accession>A0AAN8PUQ2</accession>
<reference evidence="2 3" key="1">
    <citation type="submission" date="2024-01" db="EMBL/GenBank/DDBJ databases">
        <title>The genome of the rayed Mediterranean limpet Patella caerulea (Linnaeus, 1758).</title>
        <authorList>
            <person name="Anh-Thu Weber A."/>
            <person name="Halstead-Nussloch G."/>
        </authorList>
    </citation>
    <scope>NUCLEOTIDE SEQUENCE [LARGE SCALE GENOMIC DNA]</scope>
    <source>
        <strain evidence="2">AATW-2023a</strain>
        <tissue evidence="2">Whole specimen</tissue>
    </source>
</reference>
<proteinExistence type="predicted"/>
<keyword evidence="1" id="KW-0812">Transmembrane</keyword>
<dbReference type="PANTHER" id="PTHR31389:SF4">
    <property type="entry name" value="LD39211P"/>
    <property type="match status" value="1"/>
</dbReference>
<dbReference type="Pfam" id="PF07801">
    <property type="entry name" value="DUF1647"/>
    <property type="match status" value="1"/>
</dbReference>
<keyword evidence="1" id="KW-1133">Transmembrane helix</keyword>
<evidence type="ECO:0000256" key="1">
    <source>
        <dbReference type="SAM" id="Phobius"/>
    </source>
</evidence>
<organism evidence="2 3">
    <name type="scientific">Patella caerulea</name>
    <name type="common">Rayed Mediterranean limpet</name>
    <dbReference type="NCBI Taxonomy" id="87958"/>
    <lineage>
        <taxon>Eukaryota</taxon>
        <taxon>Metazoa</taxon>
        <taxon>Spiralia</taxon>
        <taxon>Lophotrochozoa</taxon>
        <taxon>Mollusca</taxon>
        <taxon>Gastropoda</taxon>
        <taxon>Patellogastropoda</taxon>
        <taxon>Patelloidea</taxon>
        <taxon>Patellidae</taxon>
        <taxon>Patella</taxon>
    </lineage>
</organism>
<dbReference type="PANTHER" id="PTHR31389">
    <property type="entry name" value="LD39211P"/>
    <property type="match status" value="1"/>
</dbReference>
<gene>
    <name evidence="2" type="ORF">SNE40_007235</name>
</gene>
<dbReference type="InterPro" id="IPR012444">
    <property type="entry name" value="DUF1647"/>
</dbReference>
<feature type="transmembrane region" description="Helical" evidence="1">
    <location>
        <begin position="12"/>
        <end position="32"/>
    </location>
</feature>
<protein>
    <submittedName>
        <fullName evidence="2">Uncharacterized protein</fullName>
    </submittedName>
</protein>
<name>A0AAN8PUQ2_PATCE</name>
<keyword evidence="1" id="KW-0472">Membrane</keyword>
<keyword evidence="3" id="KW-1185">Reference proteome</keyword>
<comment type="caution">
    <text evidence="2">The sequence shown here is derived from an EMBL/GenBank/DDBJ whole genome shotgun (WGS) entry which is preliminary data.</text>
</comment>
<dbReference type="AlphaFoldDB" id="A0AAN8PUQ2"/>